<dbReference type="InterPro" id="IPR000825">
    <property type="entry name" value="SUF_FeS_clus_asmbl_SufBD_core"/>
</dbReference>
<dbReference type="Pfam" id="PF01458">
    <property type="entry name" value="SUFBD_core"/>
    <property type="match status" value="1"/>
</dbReference>
<dbReference type="InterPro" id="IPR037284">
    <property type="entry name" value="SUF_FeS_clus_asmbl_SufBD_sf"/>
</dbReference>
<protein>
    <recommendedName>
        <fullName evidence="1">SUF system FeS cluster assembly SufBD core domain-containing protein</fullName>
    </recommendedName>
</protein>
<dbReference type="Proteomes" id="UP000229401">
    <property type="component" value="Unassembled WGS sequence"/>
</dbReference>
<dbReference type="InterPro" id="IPR055346">
    <property type="entry name" value="Fe-S_cluster_assembly_SufBD"/>
</dbReference>
<accession>A0A2M7QHQ9</accession>
<dbReference type="PANTHER" id="PTHR43575:SF1">
    <property type="entry name" value="PROTEIN ABCI7, CHLOROPLASTIC"/>
    <property type="match status" value="1"/>
</dbReference>
<dbReference type="GO" id="GO:0016226">
    <property type="term" value="P:iron-sulfur cluster assembly"/>
    <property type="evidence" value="ECO:0007669"/>
    <property type="project" value="InterPro"/>
</dbReference>
<comment type="caution">
    <text evidence="2">The sequence shown here is derived from an EMBL/GenBank/DDBJ whole genome shotgun (WGS) entry which is preliminary data.</text>
</comment>
<gene>
    <name evidence="2" type="ORF">COY87_05625</name>
</gene>
<dbReference type="EMBL" id="PFLI01000188">
    <property type="protein sequence ID" value="PIY71558.1"/>
    <property type="molecule type" value="Genomic_DNA"/>
</dbReference>
<dbReference type="AlphaFoldDB" id="A0A2M7QHQ9"/>
<proteinExistence type="predicted"/>
<evidence type="ECO:0000313" key="2">
    <source>
        <dbReference type="EMBL" id="PIY71558.1"/>
    </source>
</evidence>
<reference evidence="3" key="1">
    <citation type="submission" date="2017-09" db="EMBL/GenBank/DDBJ databases">
        <title>Depth-based differentiation of microbial function through sediment-hosted aquifers and enrichment of novel symbionts in the deep terrestrial subsurface.</title>
        <authorList>
            <person name="Probst A.J."/>
            <person name="Ladd B."/>
            <person name="Jarett J.K."/>
            <person name="Geller-Mcgrath D.E."/>
            <person name="Sieber C.M.K."/>
            <person name="Emerson J.B."/>
            <person name="Anantharaman K."/>
            <person name="Thomas B.C."/>
            <person name="Malmstrom R."/>
            <person name="Stieglmeier M."/>
            <person name="Klingl A."/>
            <person name="Woyke T."/>
            <person name="Ryan C.M."/>
            <person name="Banfield J.F."/>
        </authorList>
    </citation>
    <scope>NUCLEOTIDE SEQUENCE [LARGE SCALE GENOMIC DNA]</scope>
</reference>
<sequence length="189" mass="21839">MFIYLKHFNQKNINFDKPGQYVVYFYNVSGEIRFDINACNVHLYVFGLYKGSKDESFSLETRQFHHVANSYSQVLVKSVMSEESSFIYDGLIRIEKQAVKTHAYQKNMNMLLSKKASVVSRPFLEILTNDVFCTHASSTGQLDGNLLHYLQSRGLGVENAKQLLIDGFINDIFQQMKNLEPDYKIKIDL</sequence>
<dbReference type="PANTHER" id="PTHR43575">
    <property type="entry name" value="PROTEIN ABCI7, CHLOROPLASTIC"/>
    <property type="match status" value="1"/>
</dbReference>
<feature type="domain" description="SUF system FeS cluster assembly SufBD core" evidence="1">
    <location>
        <begin position="31"/>
        <end position="168"/>
    </location>
</feature>
<evidence type="ECO:0000313" key="3">
    <source>
        <dbReference type="Proteomes" id="UP000229401"/>
    </source>
</evidence>
<organism evidence="2 3">
    <name type="scientific">Candidatus Roizmanbacteria bacterium CG_4_10_14_0_8_um_filter_33_9</name>
    <dbReference type="NCBI Taxonomy" id="1974826"/>
    <lineage>
        <taxon>Bacteria</taxon>
        <taxon>Candidatus Roizmaniibacteriota</taxon>
    </lineage>
</organism>
<dbReference type="SUPFAM" id="SSF101960">
    <property type="entry name" value="Stabilizer of iron transporter SufD"/>
    <property type="match status" value="1"/>
</dbReference>
<evidence type="ECO:0000259" key="1">
    <source>
        <dbReference type="Pfam" id="PF01458"/>
    </source>
</evidence>
<name>A0A2M7QHQ9_9BACT</name>